<feature type="region of interest" description="Disordered" evidence="1">
    <location>
        <begin position="156"/>
        <end position="222"/>
    </location>
</feature>
<dbReference type="Gene3D" id="2.60.120.260">
    <property type="entry name" value="Galactose-binding domain-like"/>
    <property type="match status" value="1"/>
</dbReference>
<dbReference type="Proteomes" id="UP000198654">
    <property type="component" value="Unassembled WGS sequence"/>
</dbReference>
<dbReference type="SUPFAM" id="SSF101967">
    <property type="entry name" value="Adhesin YadA, collagen-binding domain"/>
    <property type="match status" value="1"/>
</dbReference>
<dbReference type="RefSeq" id="WP_089729062.1">
    <property type="nucleotide sequence ID" value="NZ_FNGI01000007.1"/>
</dbReference>
<feature type="compositionally biased region" description="Low complexity" evidence="1">
    <location>
        <begin position="212"/>
        <end position="222"/>
    </location>
</feature>
<dbReference type="Gene3D" id="2.150.10.10">
    <property type="entry name" value="Serralysin-like metalloprotease, C-terminal"/>
    <property type="match status" value="1"/>
</dbReference>
<dbReference type="InterPro" id="IPR008979">
    <property type="entry name" value="Galactose-bd-like_sf"/>
</dbReference>
<proteinExistence type="predicted"/>
<dbReference type="InterPro" id="IPR011049">
    <property type="entry name" value="Serralysin-like_metalloprot_C"/>
</dbReference>
<reference evidence="2 3" key="1">
    <citation type="submission" date="2016-10" db="EMBL/GenBank/DDBJ databases">
        <authorList>
            <person name="de Groot N.N."/>
        </authorList>
    </citation>
    <scope>NUCLEOTIDE SEQUENCE [LARGE SCALE GENOMIC DNA]</scope>
    <source>
        <strain evidence="2 3">DSM 14789</strain>
    </source>
</reference>
<name>A0A1G9MTI8_9GAMM</name>
<protein>
    <submittedName>
        <fullName evidence="2">Uncharacterized protein</fullName>
    </submittedName>
</protein>
<organism evidence="2 3">
    <name type="scientific">Modicisalibacter muralis</name>
    <dbReference type="NCBI Taxonomy" id="119000"/>
    <lineage>
        <taxon>Bacteria</taxon>
        <taxon>Pseudomonadati</taxon>
        <taxon>Pseudomonadota</taxon>
        <taxon>Gammaproteobacteria</taxon>
        <taxon>Oceanospirillales</taxon>
        <taxon>Halomonadaceae</taxon>
        <taxon>Modicisalibacter</taxon>
    </lineage>
</organism>
<feature type="compositionally biased region" description="Low complexity" evidence="1">
    <location>
        <begin position="156"/>
        <end position="202"/>
    </location>
</feature>
<gene>
    <name evidence="2" type="ORF">SAMN05661010_02508</name>
</gene>
<dbReference type="AlphaFoldDB" id="A0A1G9MTI8"/>
<accession>A0A1G9MTI8</accession>
<evidence type="ECO:0000313" key="3">
    <source>
        <dbReference type="Proteomes" id="UP000198654"/>
    </source>
</evidence>
<dbReference type="EMBL" id="FNGI01000007">
    <property type="protein sequence ID" value="SDL77414.1"/>
    <property type="molecule type" value="Genomic_DNA"/>
</dbReference>
<dbReference type="OrthoDB" id="9810174at2"/>
<evidence type="ECO:0000313" key="2">
    <source>
        <dbReference type="EMBL" id="SDL77414.1"/>
    </source>
</evidence>
<sequence>MPTIPQEIAESTQQLVENTGIVDQFVHGPATIFIPVRGGALRPLLYWQGTFQDKVVELAGPYVQQAVDAAEAASLDAQATAADRLATGEDATATAADRVATGEDRTATTAAAQATAADRIATGEDATATAADRVATGQDRTATALDAQATAADRLATGEDATATAADRVATGQDRTATTADAQATAADRLATSEDATATAADRIATGEDRTAAGQAATTATTQADRAFDEAERAEGFAAGLSLPSAAGNGGLILRQKVDESGLEYREGPANPNLIIDGNFDFWFEGNSHSTLGYGSATMWYSHWIDATQTISRQAFALGQTDVPGNPRYFCRSEVASEGTALTRAQLTQHVEGVATLAGQTATLSFWARCDRISDVAIEFEQVFGSGGTPSAIVNGIGSTRVTLGTAWQRYVVTVQIPGVAGKTLGSSNDDFLDIKFWLSGGSDANAQTDGLGPQSGVFDIAHVKLEEGEIATEAGWRSYADELALVSRYYGFGRRQNIGATVYGSAYFASPMFDFVVSMRTPPTMTLSNMEGNQYASTSVVAATEVNSRVAAYENGFGFIAKLPGIPDNSAGVISFDFIADARL</sequence>
<keyword evidence="3" id="KW-1185">Reference proteome</keyword>
<evidence type="ECO:0000256" key="1">
    <source>
        <dbReference type="SAM" id="MobiDB-lite"/>
    </source>
</evidence>
<dbReference type="SUPFAM" id="SSF49785">
    <property type="entry name" value="Galactose-binding domain-like"/>
    <property type="match status" value="1"/>
</dbReference>
<dbReference type="STRING" id="119000.SAMN05661010_02508"/>